<dbReference type="PANTHER" id="PTHR38110">
    <property type="entry name" value="CHROMOSOME 23, WHOLE GENOME SHOTGUN SEQUENCE"/>
    <property type="match status" value="1"/>
</dbReference>
<feature type="domain" description="Acyl-CoA thioesterase-like C-terminal" evidence="3">
    <location>
        <begin position="158"/>
        <end position="246"/>
    </location>
</feature>
<evidence type="ECO:0000259" key="3">
    <source>
        <dbReference type="Pfam" id="PF20789"/>
    </source>
</evidence>
<name>A0A7J0CZZ6_STRMI</name>
<dbReference type="Proteomes" id="UP000498740">
    <property type="component" value="Unassembled WGS sequence"/>
</dbReference>
<dbReference type="InterPro" id="IPR052389">
    <property type="entry name" value="Sec_Metab_Biosynth-Assoc"/>
</dbReference>
<dbReference type="PANTHER" id="PTHR38110:SF1">
    <property type="entry name" value="THIOESTERASE DOMAIN-CONTAINING PROTEIN"/>
    <property type="match status" value="1"/>
</dbReference>
<dbReference type="InterPro" id="IPR049450">
    <property type="entry name" value="ACOT8-like_C"/>
</dbReference>
<feature type="domain" description="Acyl-CoA thioesterase-like N-terminal HotDog" evidence="2">
    <location>
        <begin position="40"/>
        <end position="126"/>
    </location>
</feature>
<sequence length="351" mass="37109">MAQAATEAAQTARATIGDSEFDRDTAVTLREEGVYDAELSAGWTIIHAVNGGYLLALLGRALGEALPHADPFSVSAHYLTASVPGPAVIRTQTVRTGRTLSTGQASLFQYAEDGSEIERIRVLATYGDLDALPDDVRTTALPPAMPDRDHCLGPSDGAPRIPGSSAITDRLDIKLDPATVGWAVGAPSGKGEMRGWFGLADGRDADALSLLLTVDALPPTSFELGLTGWTPTVELTTHIRCRPARARCASPSPPATSRAASWRRTPRSGTAPTASSPSPASWRRPRAPSRRTRTTSPAPVRAQSRAGASSSQWARPMVTSRSRRRVCLTTSRSRSGPASSSADAVITMWST</sequence>
<feature type="compositionally biased region" description="Low complexity" evidence="1">
    <location>
        <begin position="246"/>
        <end position="282"/>
    </location>
</feature>
<dbReference type="InterPro" id="IPR042171">
    <property type="entry name" value="Acyl-CoA_hotdog"/>
</dbReference>
<feature type="region of interest" description="Disordered" evidence="1">
    <location>
        <begin position="246"/>
        <end position="351"/>
    </location>
</feature>
<evidence type="ECO:0000313" key="4">
    <source>
        <dbReference type="EMBL" id="GFN07347.1"/>
    </source>
</evidence>
<evidence type="ECO:0000313" key="5">
    <source>
        <dbReference type="Proteomes" id="UP000498740"/>
    </source>
</evidence>
<evidence type="ECO:0000256" key="1">
    <source>
        <dbReference type="SAM" id="MobiDB-lite"/>
    </source>
</evidence>
<evidence type="ECO:0000259" key="2">
    <source>
        <dbReference type="Pfam" id="PF13622"/>
    </source>
</evidence>
<dbReference type="SUPFAM" id="SSF54637">
    <property type="entry name" value="Thioesterase/thiol ester dehydrase-isomerase"/>
    <property type="match status" value="1"/>
</dbReference>
<dbReference type="EMBL" id="BLWD01000001">
    <property type="protein sequence ID" value="GFN07347.1"/>
    <property type="molecule type" value="Genomic_DNA"/>
</dbReference>
<comment type="caution">
    <text evidence="4">The sequence shown here is derived from an EMBL/GenBank/DDBJ whole genome shotgun (WGS) entry which is preliminary data.</text>
</comment>
<dbReference type="InterPro" id="IPR049449">
    <property type="entry name" value="TesB_ACOT8-like_N"/>
</dbReference>
<dbReference type="Pfam" id="PF13622">
    <property type="entry name" value="4HBT_3"/>
    <property type="match status" value="1"/>
</dbReference>
<accession>A0A7J0CZZ6</accession>
<dbReference type="Gene3D" id="2.40.160.210">
    <property type="entry name" value="Acyl-CoA thioesterase, double hotdog domain"/>
    <property type="match status" value="1"/>
</dbReference>
<organism evidence="4 5">
    <name type="scientific">Streptomyces microflavus</name>
    <name type="common">Streptomyces lipmanii</name>
    <dbReference type="NCBI Taxonomy" id="1919"/>
    <lineage>
        <taxon>Bacteria</taxon>
        <taxon>Bacillati</taxon>
        <taxon>Actinomycetota</taxon>
        <taxon>Actinomycetes</taxon>
        <taxon>Kitasatosporales</taxon>
        <taxon>Streptomycetaceae</taxon>
        <taxon>Streptomyces</taxon>
    </lineage>
</organism>
<dbReference type="AlphaFoldDB" id="A0A7J0CZZ6"/>
<protein>
    <recommendedName>
        <fullName evidence="6">Thioesterase-like superfamily protein</fullName>
    </recommendedName>
</protein>
<dbReference type="InterPro" id="IPR029069">
    <property type="entry name" value="HotDog_dom_sf"/>
</dbReference>
<reference evidence="4 5" key="1">
    <citation type="submission" date="2020-05" db="EMBL/GenBank/DDBJ databases">
        <title>Whole genome shotgun sequence of Streptomyces microflavus NBRC 13062.</title>
        <authorList>
            <person name="Komaki H."/>
            <person name="Tamura T."/>
        </authorList>
    </citation>
    <scope>NUCLEOTIDE SEQUENCE [LARGE SCALE GENOMIC DNA]</scope>
    <source>
        <strain evidence="4 5">NBRC 13062</strain>
    </source>
</reference>
<proteinExistence type="predicted"/>
<evidence type="ECO:0008006" key="6">
    <source>
        <dbReference type="Google" id="ProtNLM"/>
    </source>
</evidence>
<gene>
    <name evidence="4" type="ORF">Smic_59030</name>
</gene>
<feature type="compositionally biased region" description="Low complexity" evidence="1">
    <location>
        <begin position="331"/>
        <end position="342"/>
    </location>
</feature>
<feature type="compositionally biased region" description="Basic residues" evidence="1">
    <location>
        <begin position="283"/>
        <end position="293"/>
    </location>
</feature>
<feature type="compositionally biased region" description="Low complexity" evidence="1">
    <location>
        <begin position="294"/>
        <end position="315"/>
    </location>
</feature>
<dbReference type="Pfam" id="PF20789">
    <property type="entry name" value="4HBT_3C"/>
    <property type="match status" value="1"/>
</dbReference>